<evidence type="ECO:0000313" key="3">
    <source>
        <dbReference type="Proteomes" id="UP000257109"/>
    </source>
</evidence>
<dbReference type="EMBL" id="QJKJ01003323">
    <property type="protein sequence ID" value="RDX99015.1"/>
    <property type="molecule type" value="Genomic_DNA"/>
</dbReference>
<dbReference type="STRING" id="157652.A0A371H889"/>
<protein>
    <recommendedName>
        <fullName evidence="4">Retrovirus-related Pol polyprotein from transposon TNT 1-94</fullName>
    </recommendedName>
</protein>
<dbReference type="Proteomes" id="UP000257109">
    <property type="component" value="Unassembled WGS sequence"/>
</dbReference>
<dbReference type="OrthoDB" id="1711498at2759"/>
<feature type="non-terminal residue" evidence="2">
    <location>
        <position position="198"/>
    </location>
</feature>
<dbReference type="PANTHER" id="PTHR35317">
    <property type="entry name" value="OS04G0629600 PROTEIN"/>
    <property type="match status" value="1"/>
</dbReference>
<accession>A0A371H889</accession>
<feature type="region of interest" description="Disordered" evidence="1">
    <location>
        <begin position="145"/>
        <end position="169"/>
    </location>
</feature>
<dbReference type="Pfam" id="PF14223">
    <property type="entry name" value="Retrotran_gag_2"/>
    <property type="match status" value="1"/>
</dbReference>
<evidence type="ECO:0008006" key="4">
    <source>
        <dbReference type="Google" id="ProtNLM"/>
    </source>
</evidence>
<name>A0A371H889_MUCPR</name>
<gene>
    <name evidence="2" type="ORF">CR513_18003</name>
</gene>
<evidence type="ECO:0000313" key="2">
    <source>
        <dbReference type="EMBL" id="RDX99015.1"/>
    </source>
</evidence>
<comment type="caution">
    <text evidence="2">The sequence shown here is derived from an EMBL/GenBank/DDBJ whole genome shotgun (WGS) entry which is preliminary data.</text>
</comment>
<sequence>MEAFLKVLDLWKAIEENYDSQRKKKTRKAKACLFASVSQTIFTRIVTLKSMKRMKESNKLLGIANKMRLLGSDFADSRIVEKILVIMPERYETSITSLENTKDLSKITLAKVLHALQAQEQRRLMRKDHVVEGALPAKHHNKYFKKNKPIKGKNSANNQNKGKGQRKNYPFVSIAEKWVTHRSDVGKDQTQSVVSKST</sequence>
<organism evidence="2 3">
    <name type="scientific">Mucuna pruriens</name>
    <name type="common">Velvet bean</name>
    <name type="synonym">Dolichos pruriens</name>
    <dbReference type="NCBI Taxonomy" id="157652"/>
    <lineage>
        <taxon>Eukaryota</taxon>
        <taxon>Viridiplantae</taxon>
        <taxon>Streptophyta</taxon>
        <taxon>Embryophyta</taxon>
        <taxon>Tracheophyta</taxon>
        <taxon>Spermatophyta</taxon>
        <taxon>Magnoliopsida</taxon>
        <taxon>eudicotyledons</taxon>
        <taxon>Gunneridae</taxon>
        <taxon>Pentapetalae</taxon>
        <taxon>rosids</taxon>
        <taxon>fabids</taxon>
        <taxon>Fabales</taxon>
        <taxon>Fabaceae</taxon>
        <taxon>Papilionoideae</taxon>
        <taxon>50 kb inversion clade</taxon>
        <taxon>NPAAA clade</taxon>
        <taxon>indigoferoid/millettioid clade</taxon>
        <taxon>Phaseoleae</taxon>
        <taxon>Mucuna</taxon>
    </lineage>
</organism>
<keyword evidence="3" id="KW-1185">Reference proteome</keyword>
<dbReference type="AlphaFoldDB" id="A0A371H889"/>
<proteinExistence type="predicted"/>
<reference evidence="2" key="1">
    <citation type="submission" date="2018-05" db="EMBL/GenBank/DDBJ databases">
        <title>Draft genome of Mucuna pruriens seed.</title>
        <authorList>
            <person name="Nnadi N.E."/>
            <person name="Vos R."/>
            <person name="Hasami M.H."/>
            <person name="Devisetty U.K."/>
            <person name="Aguiy J.C."/>
        </authorList>
    </citation>
    <scope>NUCLEOTIDE SEQUENCE [LARGE SCALE GENOMIC DNA]</scope>
    <source>
        <strain evidence="2">JCA_2017</strain>
    </source>
</reference>
<dbReference type="PANTHER" id="PTHR35317:SF11">
    <property type="entry name" value="CCHC-TYPE DOMAIN-CONTAINING PROTEIN"/>
    <property type="match status" value="1"/>
</dbReference>
<evidence type="ECO:0000256" key="1">
    <source>
        <dbReference type="SAM" id="MobiDB-lite"/>
    </source>
</evidence>